<dbReference type="SUPFAM" id="SSF53323">
    <property type="entry name" value="Pyruvate-ferredoxin oxidoreductase, PFOR, domain III"/>
    <property type="match status" value="1"/>
</dbReference>
<dbReference type="NCBIfam" id="TIGR03710">
    <property type="entry name" value="OAFO_sf"/>
    <property type="match status" value="1"/>
</dbReference>
<evidence type="ECO:0000256" key="1">
    <source>
        <dbReference type="ARBA" id="ARBA00023002"/>
    </source>
</evidence>
<feature type="domain" description="Pyruvate flavodoxin/ferredoxin oxidoreductase pyrimidine binding" evidence="3">
    <location>
        <begin position="210"/>
        <end position="445"/>
    </location>
</feature>
<dbReference type="Gene3D" id="3.40.50.920">
    <property type="match status" value="1"/>
</dbReference>
<dbReference type="OrthoDB" id="9794954at2"/>
<reference evidence="6" key="1">
    <citation type="submission" date="2017-05" db="EMBL/GenBank/DDBJ databases">
        <authorList>
            <person name="Sung H."/>
        </authorList>
    </citation>
    <scope>NUCLEOTIDE SEQUENCE [LARGE SCALE GENOMIC DNA]</scope>
    <source>
        <strain evidence="6">AR23208</strain>
    </source>
</reference>
<dbReference type="FunFam" id="3.40.50.970:FF:000022">
    <property type="entry name" value="2-oxoglutarate ferredoxin oxidoreductase alpha subunit"/>
    <property type="match status" value="1"/>
</dbReference>
<dbReference type="InterPro" id="IPR019752">
    <property type="entry name" value="Pyrv/ketoisovalerate_OxRed_cat"/>
</dbReference>
<dbReference type="CDD" id="cd07034">
    <property type="entry name" value="TPP_PYR_PFOR_IOR-alpha_like"/>
    <property type="match status" value="1"/>
</dbReference>
<dbReference type="Pfam" id="PF01855">
    <property type="entry name" value="POR_N"/>
    <property type="match status" value="1"/>
</dbReference>
<dbReference type="GO" id="GO:0006979">
    <property type="term" value="P:response to oxidative stress"/>
    <property type="evidence" value="ECO:0007669"/>
    <property type="project" value="TreeGrafter"/>
</dbReference>
<dbReference type="GO" id="GO:0016903">
    <property type="term" value="F:oxidoreductase activity, acting on the aldehyde or oxo group of donors"/>
    <property type="evidence" value="ECO:0007669"/>
    <property type="project" value="InterPro"/>
</dbReference>
<dbReference type="Pfam" id="PF17147">
    <property type="entry name" value="PFOR_II"/>
    <property type="match status" value="1"/>
</dbReference>
<dbReference type="InterPro" id="IPR022367">
    <property type="entry name" value="2-oxoacid/accept_OxRdtase_asu"/>
</dbReference>
<evidence type="ECO:0000313" key="5">
    <source>
        <dbReference type="EMBL" id="ARU61955.1"/>
    </source>
</evidence>
<dbReference type="RefSeq" id="WP_087457324.1">
    <property type="nucleotide sequence ID" value="NZ_CP021434.1"/>
</dbReference>
<dbReference type="Proteomes" id="UP000195437">
    <property type="component" value="Chromosome"/>
</dbReference>
<evidence type="ECO:0000259" key="2">
    <source>
        <dbReference type="Pfam" id="PF01558"/>
    </source>
</evidence>
<keyword evidence="1" id="KW-0560">Oxidoreductase</keyword>
<dbReference type="InterPro" id="IPR050722">
    <property type="entry name" value="Pyruvate:ferred/Flavod_OxRd"/>
</dbReference>
<name>A0A1Y0IR78_9BACL</name>
<dbReference type="EMBL" id="CP021434">
    <property type="protein sequence ID" value="ARU61955.1"/>
    <property type="molecule type" value="Genomic_DNA"/>
</dbReference>
<proteinExistence type="predicted"/>
<feature type="domain" description="Pyruvate:ferredoxin oxidoreductase core" evidence="4">
    <location>
        <begin position="475"/>
        <end position="539"/>
    </location>
</feature>
<dbReference type="Gene3D" id="3.40.50.970">
    <property type="match status" value="1"/>
</dbReference>
<protein>
    <submittedName>
        <fullName evidence="5">2-oxoglutarate ferredoxin oxidoreductase subunit alpha</fullName>
    </submittedName>
</protein>
<dbReference type="SUPFAM" id="SSF52518">
    <property type="entry name" value="Thiamin diphosphate-binding fold (THDP-binding)"/>
    <property type="match status" value="1"/>
</dbReference>
<feature type="domain" description="Pyruvate/ketoisovalerate oxidoreductase catalytic" evidence="2">
    <location>
        <begin position="14"/>
        <end position="176"/>
    </location>
</feature>
<sequence length="588" mass="64114">MIKDLGWKVGGAQGEGIDSTQDIFALSLFRLGYYVSTYRHFMSLIKGGHTNGKVRITSDITGHHGDDLHILLAFDQETINHNFHELIDGAVLIYDTAIKDAQVPENDKVHICPVPLTEMAKEAGSPIMKNMVSMGVTAAIIGLTPDDFRSVVVDKFGGKGDEIVDSNIAAIQKGFDFAKENFTASLELPVRPEVKSERLYISGNDAVSLGAIAGGCRLLAQYPITPATEVMYQMIKKFPQFGGTVVQAEDEIAAVMMAIGGNYTGVRSMTATSGPGLSLMMEALGLAGISETPLVIIDVMRAGPSTGLPTKTEQSDVLTMMYGSHGEIPRIVLTPRNVEECFFFTMEAFNLAEKYQCPVIVATDLYMGMNKQTVESLDFDKFNINRGKLISDEQLAELEKGAYKRFDVTAEDGVSFRSIPGQKNGRFVAMGNESDEVGVEMEEPEMRVLQMDKRAKKLANFNDLAGAAYVGAENAELLLVDFGSMTGPQREVYEALAAEGVSVGQLSIARLLPFPTEEIKAYVNNAKKVLVTEMNSHGQVKNLLKQFVGGDHNKYESCLKYSGDPFLVNEIYAKAKALADSLKKEVTL</sequence>
<dbReference type="SUPFAM" id="SSF52922">
    <property type="entry name" value="TK C-terminal domain-like"/>
    <property type="match status" value="1"/>
</dbReference>
<dbReference type="InterPro" id="IPR002880">
    <property type="entry name" value="Pyrv_Fd/Flavodoxin_OxRdtase_N"/>
</dbReference>
<evidence type="ECO:0000259" key="4">
    <source>
        <dbReference type="Pfam" id="PF17147"/>
    </source>
</evidence>
<dbReference type="InterPro" id="IPR009014">
    <property type="entry name" value="Transketo_C/PFOR_II"/>
</dbReference>
<dbReference type="Gene3D" id="3.40.920.10">
    <property type="entry name" value="Pyruvate-ferredoxin oxidoreductase, PFOR, domain III"/>
    <property type="match status" value="1"/>
</dbReference>
<dbReference type="KEGG" id="tum:CBW65_13635"/>
<dbReference type="InterPro" id="IPR002869">
    <property type="entry name" value="Pyrv_flavodox_OxRed_cen"/>
</dbReference>
<dbReference type="Pfam" id="PF01558">
    <property type="entry name" value="POR"/>
    <property type="match status" value="1"/>
</dbReference>
<evidence type="ECO:0000313" key="6">
    <source>
        <dbReference type="Proteomes" id="UP000195437"/>
    </source>
</evidence>
<dbReference type="PANTHER" id="PTHR32154:SF20">
    <property type="entry name" value="2-OXOGLUTARATE OXIDOREDUCTASE SUBUNIT KORA"/>
    <property type="match status" value="1"/>
</dbReference>
<dbReference type="PANTHER" id="PTHR32154">
    <property type="entry name" value="PYRUVATE-FLAVODOXIN OXIDOREDUCTASE-RELATED"/>
    <property type="match status" value="1"/>
</dbReference>
<keyword evidence="6" id="KW-1185">Reference proteome</keyword>
<organism evidence="5 6">
    <name type="scientific">Tumebacillus avium</name>
    <dbReference type="NCBI Taxonomy" id="1903704"/>
    <lineage>
        <taxon>Bacteria</taxon>
        <taxon>Bacillati</taxon>
        <taxon>Bacillota</taxon>
        <taxon>Bacilli</taxon>
        <taxon>Bacillales</taxon>
        <taxon>Alicyclobacillaceae</taxon>
        <taxon>Tumebacillus</taxon>
    </lineage>
</organism>
<dbReference type="InterPro" id="IPR029061">
    <property type="entry name" value="THDP-binding"/>
</dbReference>
<accession>A0A1Y0IR78</accession>
<dbReference type="AlphaFoldDB" id="A0A1Y0IR78"/>
<dbReference type="InterPro" id="IPR033412">
    <property type="entry name" value="PFOR_II"/>
</dbReference>
<gene>
    <name evidence="5" type="ORF">CBW65_13635</name>
</gene>
<evidence type="ECO:0000259" key="3">
    <source>
        <dbReference type="Pfam" id="PF01855"/>
    </source>
</evidence>